<dbReference type="AlphaFoldDB" id="A0AAD8Y896"/>
<organism evidence="1 2">
    <name type="scientific">Skeletonema marinoi</name>
    <dbReference type="NCBI Taxonomy" id="267567"/>
    <lineage>
        <taxon>Eukaryota</taxon>
        <taxon>Sar</taxon>
        <taxon>Stramenopiles</taxon>
        <taxon>Ochrophyta</taxon>
        <taxon>Bacillariophyta</taxon>
        <taxon>Coscinodiscophyceae</taxon>
        <taxon>Thalassiosirophycidae</taxon>
        <taxon>Thalassiosirales</taxon>
        <taxon>Skeletonemataceae</taxon>
        <taxon>Skeletonema</taxon>
        <taxon>Skeletonema marinoi-dohrnii complex</taxon>
    </lineage>
</organism>
<evidence type="ECO:0000313" key="1">
    <source>
        <dbReference type="EMBL" id="KAK1740839.1"/>
    </source>
</evidence>
<evidence type="ECO:0008006" key="3">
    <source>
        <dbReference type="Google" id="ProtNLM"/>
    </source>
</evidence>
<gene>
    <name evidence="1" type="ORF">QTG54_008091</name>
</gene>
<sequence>MASANDSSKRRRLLGGASPDAGCLSELPNGVLTNVANYLDAPSRLFFAAALTNQNAVASDERNTAIVGNEWTTLDFGDIEKDLAVKLSDGDINAVLMCIDAVNRVKKLKLTNCINITGAGLEPLRRSTIIEQIDLSLVGKHQSPRLGTRPPISCKLVLPILDSIIEREGCSLRHLQFPSVHITMAAANVSNKRKRFEGDASLDANCLSDLPSGILTHVANYLAPPSRALFAAALANQNSAASDERNSAIVGNEWTTLDFGDIEKDLAVKLIDAVISAVLMCINAVNRLKRLKLTNCINITGAGLEPLRGSTIIEQIDLSLVGEHQNPNIYPEPPISCKLVLPILDSIIEAEGCSLRHLQFPSVWSAWGMVDYEQILRRYNEMLRMGAGVVAAMEVKSTRAMNA</sequence>
<proteinExistence type="predicted"/>
<protein>
    <recommendedName>
        <fullName evidence="3">F-box domain-containing protein</fullName>
    </recommendedName>
</protein>
<name>A0AAD8Y896_9STRA</name>
<dbReference type="Proteomes" id="UP001224775">
    <property type="component" value="Unassembled WGS sequence"/>
</dbReference>
<keyword evidence="2" id="KW-1185">Reference proteome</keyword>
<comment type="caution">
    <text evidence="1">The sequence shown here is derived from an EMBL/GenBank/DDBJ whole genome shotgun (WGS) entry which is preliminary data.</text>
</comment>
<dbReference type="EMBL" id="JATAAI010000014">
    <property type="protein sequence ID" value="KAK1740839.1"/>
    <property type="molecule type" value="Genomic_DNA"/>
</dbReference>
<reference evidence="1" key="1">
    <citation type="submission" date="2023-06" db="EMBL/GenBank/DDBJ databases">
        <title>Survivors Of The Sea: Transcriptome response of Skeletonema marinoi to long-term dormancy.</title>
        <authorList>
            <person name="Pinder M.I.M."/>
            <person name="Kourtchenko O."/>
            <person name="Robertson E.K."/>
            <person name="Larsson T."/>
            <person name="Maumus F."/>
            <person name="Osuna-Cruz C.M."/>
            <person name="Vancaester E."/>
            <person name="Stenow R."/>
            <person name="Vandepoele K."/>
            <person name="Ploug H."/>
            <person name="Bruchert V."/>
            <person name="Godhe A."/>
            <person name="Topel M."/>
        </authorList>
    </citation>
    <scope>NUCLEOTIDE SEQUENCE</scope>
    <source>
        <strain evidence="1">R05AC</strain>
    </source>
</reference>
<evidence type="ECO:0000313" key="2">
    <source>
        <dbReference type="Proteomes" id="UP001224775"/>
    </source>
</evidence>
<accession>A0AAD8Y896</accession>